<dbReference type="InterPro" id="IPR002347">
    <property type="entry name" value="SDR_fam"/>
</dbReference>
<dbReference type="AlphaFoldDB" id="A0A7C8I6E7"/>
<keyword evidence="1" id="KW-0560">Oxidoreductase</keyword>
<dbReference type="SUPFAM" id="SSF51735">
    <property type="entry name" value="NAD(P)-binding Rossmann-fold domains"/>
    <property type="match status" value="1"/>
</dbReference>
<dbReference type="PRINTS" id="PR00081">
    <property type="entry name" value="GDHRDH"/>
</dbReference>
<evidence type="ECO:0000313" key="2">
    <source>
        <dbReference type="EMBL" id="KAF2871949.1"/>
    </source>
</evidence>
<sequence>MSFALSMLRSQLFTPLPVPTSSFASQTIIVTGANSGLGFEATKHLVRLGATVILAVRSIPKGRAAADSIIQVTGAESSRLLVWQLDLASQDSVKEFGKKVEQLERLDAVIQNAAMDDCSEFVLTEGFERHIAVNVVNPVLLGMLVIAKLRESTVKFGITARLSFIGSALLQLAKFEEQHAPGDLFDALNDTEVSCMEDRYRVSKLLLLYATRSMAAAMPMSEMSLVVINYVTPGLCATSIVKKQGSKQPPLFIQYVVKPVALAILARTPEQGSRTLVDAVKPDISSEAHGAYLRDCRVAP</sequence>
<evidence type="ECO:0000256" key="1">
    <source>
        <dbReference type="ARBA" id="ARBA00023002"/>
    </source>
</evidence>
<dbReference type="OrthoDB" id="542013at2759"/>
<dbReference type="Pfam" id="PF00106">
    <property type="entry name" value="adh_short"/>
    <property type="match status" value="1"/>
</dbReference>
<gene>
    <name evidence="2" type="ORF">BDV95DRAFT_492586</name>
</gene>
<dbReference type="InterPro" id="IPR036291">
    <property type="entry name" value="NAD(P)-bd_dom_sf"/>
</dbReference>
<protein>
    <submittedName>
        <fullName evidence="2">Retinol dehydrogenase 12</fullName>
    </submittedName>
</protein>
<accession>A0A7C8I6E7</accession>
<comment type="caution">
    <text evidence="2">The sequence shown here is derived from an EMBL/GenBank/DDBJ whole genome shotgun (WGS) entry which is preliminary data.</text>
</comment>
<dbReference type="Gene3D" id="3.40.50.720">
    <property type="entry name" value="NAD(P)-binding Rossmann-like Domain"/>
    <property type="match status" value="1"/>
</dbReference>
<keyword evidence="3" id="KW-1185">Reference proteome</keyword>
<dbReference type="PANTHER" id="PTHR43157">
    <property type="entry name" value="PHOSPHATIDYLINOSITOL-GLYCAN BIOSYNTHESIS CLASS F PROTEIN-RELATED"/>
    <property type="match status" value="1"/>
</dbReference>
<organism evidence="2 3">
    <name type="scientific">Massariosphaeria phaeospora</name>
    <dbReference type="NCBI Taxonomy" id="100035"/>
    <lineage>
        <taxon>Eukaryota</taxon>
        <taxon>Fungi</taxon>
        <taxon>Dikarya</taxon>
        <taxon>Ascomycota</taxon>
        <taxon>Pezizomycotina</taxon>
        <taxon>Dothideomycetes</taxon>
        <taxon>Pleosporomycetidae</taxon>
        <taxon>Pleosporales</taxon>
        <taxon>Pleosporales incertae sedis</taxon>
        <taxon>Massariosphaeria</taxon>
    </lineage>
</organism>
<dbReference type="Proteomes" id="UP000481861">
    <property type="component" value="Unassembled WGS sequence"/>
</dbReference>
<dbReference type="GO" id="GO:0016491">
    <property type="term" value="F:oxidoreductase activity"/>
    <property type="evidence" value="ECO:0007669"/>
    <property type="project" value="UniProtKB-KW"/>
</dbReference>
<name>A0A7C8I6E7_9PLEO</name>
<reference evidence="2 3" key="1">
    <citation type="submission" date="2020-01" db="EMBL/GenBank/DDBJ databases">
        <authorList>
            <consortium name="DOE Joint Genome Institute"/>
            <person name="Haridas S."/>
            <person name="Albert R."/>
            <person name="Binder M."/>
            <person name="Bloem J."/>
            <person name="Labutti K."/>
            <person name="Salamov A."/>
            <person name="Andreopoulos B."/>
            <person name="Baker S.E."/>
            <person name="Barry K."/>
            <person name="Bills G."/>
            <person name="Bluhm B.H."/>
            <person name="Cannon C."/>
            <person name="Castanera R."/>
            <person name="Culley D.E."/>
            <person name="Daum C."/>
            <person name="Ezra D."/>
            <person name="Gonzalez J.B."/>
            <person name="Henrissat B."/>
            <person name="Kuo A."/>
            <person name="Liang C."/>
            <person name="Lipzen A."/>
            <person name="Lutzoni F."/>
            <person name="Magnuson J."/>
            <person name="Mondo S."/>
            <person name="Nolan M."/>
            <person name="Ohm R."/>
            <person name="Pangilinan J."/>
            <person name="Park H.-J.H."/>
            <person name="Ramirez L."/>
            <person name="Alfaro M."/>
            <person name="Sun H."/>
            <person name="Tritt A."/>
            <person name="Yoshinaga Y."/>
            <person name="Zwiers L.-H.L."/>
            <person name="Turgeon B.G."/>
            <person name="Goodwin S.B."/>
            <person name="Spatafora J.W."/>
            <person name="Crous P.W."/>
            <person name="Grigoriev I.V."/>
        </authorList>
    </citation>
    <scope>NUCLEOTIDE SEQUENCE [LARGE SCALE GENOMIC DNA]</scope>
    <source>
        <strain evidence="2 3">CBS 611.86</strain>
    </source>
</reference>
<dbReference type="EMBL" id="JAADJZ010000010">
    <property type="protein sequence ID" value="KAF2871949.1"/>
    <property type="molecule type" value="Genomic_DNA"/>
</dbReference>
<evidence type="ECO:0000313" key="3">
    <source>
        <dbReference type="Proteomes" id="UP000481861"/>
    </source>
</evidence>
<proteinExistence type="predicted"/>
<dbReference type="PANTHER" id="PTHR43157:SF31">
    <property type="entry name" value="PHOSPHATIDYLINOSITOL-GLYCAN BIOSYNTHESIS CLASS F PROTEIN"/>
    <property type="match status" value="1"/>
</dbReference>